<reference evidence="2" key="1">
    <citation type="journal article" date="2019" name="Environ. Microbiol.">
        <title>Fungal ecological strategies reflected in gene transcription - a case study of two litter decomposers.</title>
        <authorList>
            <person name="Barbi F."/>
            <person name="Kohler A."/>
            <person name="Barry K."/>
            <person name="Baskaran P."/>
            <person name="Daum C."/>
            <person name="Fauchery L."/>
            <person name="Ihrmark K."/>
            <person name="Kuo A."/>
            <person name="LaButti K."/>
            <person name="Lipzen A."/>
            <person name="Morin E."/>
            <person name="Grigoriev I.V."/>
            <person name="Henrissat B."/>
            <person name="Lindahl B."/>
            <person name="Martin F."/>
        </authorList>
    </citation>
    <scope>NUCLEOTIDE SEQUENCE</scope>
    <source>
        <strain evidence="2">JB14</strain>
    </source>
</reference>
<feature type="transmembrane region" description="Helical" evidence="1">
    <location>
        <begin position="29"/>
        <end position="49"/>
    </location>
</feature>
<keyword evidence="1" id="KW-0812">Transmembrane</keyword>
<dbReference type="Proteomes" id="UP000799118">
    <property type="component" value="Unassembled WGS sequence"/>
</dbReference>
<organism evidence="2 3">
    <name type="scientific">Gymnopus androsaceus JB14</name>
    <dbReference type="NCBI Taxonomy" id="1447944"/>
    <lineage>
        <taxon>Eukaryota</taxon>
        <taxon>Fungi</taxon>
        <taxon>Dikarya</taxon>
        <taxon>Basidiomycota</taxon>
        <taxon>Agaricomycotina</taxon>
        <taxon>Agaricomycetes</taxon>
        <taxon>Agaricomycetidae</taxon>
        <taxon>Agaricales</taxon>
        <taxon>Marasmiineae</taxon>
        <taxon>Omphalotaceae</taxon>
        <taxon>Gymnopus</taxon>
    </lineage>
</organism>
<keyword evidence="1" id="KW-0472">Membrane</keyword>
<evidence type="ECO:0000256" key="1">
    <source>
        <dbReference type="SAM" id="Phobius"/>
    </source>
</evidence>
<evidence type="ECO:0000313" key="3">
    <source>
        <dbReference type="Proteomes" id="UP000799118"/>
    </source>
</evidence>
<dbReference type="EMBL" id="ML769423">
    <property type="protein sequence ID" value="KAE9403697.1"/>
    <property type="molecule type" value="Genomic_DNA"/>
</dbReference>
<accession>A0A6A4I3F1</accession>
<sequence>MLNELVGGCYLLIHLIYHLFYFLSSLRTFIYTFLLSLIVLAVGQLAEIFSKAVEPIEPEPASTPGSKGAPAGKEVADVIANALGEVLCGLGVEDAKPGQKRRRRREI</sequence>
<keyword evidence="1" id="KW-1133">Transmembrane helix</keyword>
<dbReference type="AlphaFoldDB" id="A0A6A4I3F1"/>
<name>A0A6A4I3F1_9AGAR</name>
<keyword evidence="3" id="KW-1185">Reference proteome</keyword>
<evidence type="ECO:0000313" key="2">
    <source>
        <dbReference type="EMBL" id="KAE9403697.1"/>
    </source>
</evidence>
<proteinExistence type="predicted"/>
<protein>
    <submittedName>
        <fullName evidence="2">Uncharacterized protein</fullName>
    </submittedName>
</protein>
<gene>
    <name evidence="2" type="ORF">BT96DRAFT_917432</name>
</gene>